<protein>
    <submittedName>
        <fullName evidence="1">Uncharacterized protein</fullName>
    </submittedName>
</protein>
<evidence type="ECO:0000313" key="2">
    <source>
        <dbReference type="Proteomes" id="UP001257627"/>
    </source>
</evidence>
<reference evidence="1 2" key="1">
    <citation type="submission" date="2023-02" db="EMBL/GenBank/DDBJ databases">
        <authorList>
            <person name="Maleckis M."/>
        </authorList>
    </citation>
    <scope>NUCLEOTIDE SEQUENCE [LARGE SCALE GENOMIC DNA]</scope>
    <source>
        <strain evidence="1 2">P8-A2</strain>
        <plasmid evidence="1">unnamed1</plasmid>
    </source>
</reference>
<keyword evidence="2" id="KW-1185">Reference proteome</keyword>
<dbReference type="Proteomes" id="UP001257627">
    <property type="component" value="Unassembled WGS sequence"/>
</dbReference>
<accession>A0ABU3V547</accession>
<dbReference type="EMBL" id="JARAKF010000003">
    <property type="protein sequence ID" value="MDU9001296.1"/>
    <property type="molecule type" value="Genomic_DNA"/>
</dbReference>
<geneLocation type="plasmid" evidence="1">
    <name>unnamed1</name>
</geneLocation>
<dbReference type="RefSeq" id="WP_266944141.1">
    <property type="nucleotide sequence ID" value="NZ_JAPEMK010000002.1"/>
</dbReference>
<organism evidence="1 2">
    <name type="scientific">Streptomyces mirabilis</name>
    <dbReference type="NCBI Taxonomy" id="68239"/>
    <lineage>
        <taxon>Bacteria</taxon>
        <taxon>Bacillati</taxon>
        <taxon>Actinomycetota</taxon>
        <taxon>Actinomycetes</taxon>
        <taxon>Kitasatosporales</taxon>
        <taxon>Streptomycetaceae</taxon>
        <taxon>Streptomyces</taxon>
    </lineage>
</organism>
<proteinExistence type="predicted"/>
<evidence type="ECO:0000313" key="1">
    <source>
        <dbReference type="EMBL" id="MDU9001296.1"/>
    </source>
</evidence>
<gene>
    <name evidence="1" type="ORF">PU648_55465</name>
</gene>
<sequence length="96" mass="10041">MRPAPSLLIHWIDRSSAEVLTFLTRRLSGCRIAFVMAARGGGNGFLDTTGLALDVGPLPAADAMALLCSSHPGWPNGPAGGCWRKPRAIRSPCGGL</sequence>
<name>A0ABU3V547_9ACTN</name>
<comment type="caution">
    <text evidence="1">The sequence shown here is derived from an EMBL/GenBank/DDBJ whole genome shotgun (WGS) entry which is preliminary data.</text>
</comment>
<keyword evidence="1" id="KW-0614">Plasmid</keyword>